<keyword evidence="6" id="KW-0479">Metal-binding</keyword>
<feature type="transmembrane region" description="Helical" evidence="15">
    <location>
        <begin position="556"/>
        <end position="577"/>
    </location>
</feature>
<feature type="transmembrane region" description="Helical" evidence="15">
    <location>
        <begin position="527"/>
        <end position="544"/>
    </location>
</feature>
<feature type="non-terminal residue" evidence="18">
    <location>
        <position position="1"/>
    </location>
</feature>
<proteinExistence type="inferred from homology"/>
<evidence type="ECO:0000256" key="4">
    <source>
        <dbReference type="ARBA" id="ARBA00022670"/>
    </source>
</evidence>
<dbReference type="GeneID" id="108043939"/>
<feature type="domain" description="Peptidase M28" evidence="16">
    <location>
        <begin position="117"/>
        <end position="311"/>
    </location>
</feature>
<dbReference type="FunFam" id="3.40.630.10:FF:000008">
    <property type="entry name" value="Endoplasmic reticulum metallopeptidase 1"/>
    <property type="match status" value="1"/>
</dbReference>
<comment type="subcellular location">
    <subcellularLocation>
        <location evidence="2">Endoplasmic reticulum membrane</location>
        <topology evidence="2">Multi-pass membrane protein</topology>
    </subcellularLocation>
</comment>
<evidence type="ECO:0000259" key="16">
    <source>
        <dbReference type="Pfam" id="PF04389"/>
    </source>
</evidence>
<evidence type="ECO:0000256" key="5">
    <source>
        <dbReference type="ARBA" id="ARBA00022692"/>
    </source>
</evidence>
<evidence type="ECO:0000256" key="7">
    <source>
        <dbReference type="ARBA" id="ARBA00022801"/>
    </source>
</evidence>
<dbReference type="GO" id="GO:0006508">
    <property type="term" value="P:proteolysis"/>
    <property type="evidence" value="ECO:0007669"/>
    <property type="project" value="UniProtKB-KW"/>
</dbReference>
<keyword evidence="9" id="KW-0862">Zinc</keyword>
<gene>
    <name evidence="18" type="primary">LOC108043939</name>
</gene>
<keyword evidence="12 15" id="KW-0472">Membrane</keyword>
<dbReference type="GO" id="GO:0046872">
    <property type="term" value="F:metal ion binding"/>
    <property type="evidence" value="ECO:0007669"/>
    <property type="project" value="UniProtKB-KW"/>
</dbReference>
<evidence type="ECO:0000313" key="18">
    <source>
        <dbReference type="RefSeq" id="XP_016978247.1"/>
    </source>
</evidence>
<reference evidence="18" key="1">
    <citation type="submission" date="2025-08" db="UniProtKB">
        <authorList>
            <consortium name="RefSeq"/>
        </authorList>
    </citation>
    <scope>IDENTIFICATION</scope>
</reference>
<dbReference type="Pfam" id="PF22248">
    <property type="entry name" value="ERMP1_C"/>
    <property type="match status" value="1"/>
</dbReference>
<dbReference type="RefSeq" id="XP_016978247.2">
    <property type="nucleotide sequence ID" value="XM_017122758.2"/>
</dbReference>
<keyword evidence="8" id="KW-0256">Endoplasmic reticulum</keyword>
<dbReference type="OrthoDB" id="76293at2759"/>
<dbReference type="GO" id="GO:0008235">
    <property type="term" value="F:metalloexopeptidase activity"/>
    <property type="evidence" value="ECO:0007669"/>
    <property type="project" value="InterPro"/>
</dbReference>
<feature type="transmembrane region" description="Helical" evidence="15">
    <location>
        <begin position="427"/>
        <end position="448"/>
    </location>
</feature>
<evidence type="ECO:0000256" key="9">
    <source>
        <dbReference type="ARBA" id="ARBA00022833"/>
    </source>
</evidence>
<dbReference type="PANTHER" id="PTHR12147">
    <property type="entry name" value="METALLOPEPTIDASE M28 FAMILY MEMBER"/>
    <property type="match status" value="1"/>
</dbReference>
<keyword evidence="10 15" id="KW-1133">Transmembrane helix</keyword>
<dbReference type="Gene3D" id="3.40.630.10">
    <property type="entry name" value="Zn peptidases"/>
    <property type="match status" value="1"/>
</dbReference>
<evidence type="ECO:0000256" key="10">
    <source>
        <dbReference type="ARBA" id="ARBA00022989"/>
    </source>
</evidence>
<dbReference type="Pfam" id="PF04389">
    <property type="entry name" value="Peptidase_M28"/>
    <property type="match status" value="1"/>
</dbReference>
<feature type="transmembrane region" description="Helical" evidence="15">
    <location>
        <begin position="349"/>
        <end position="369"/>
    </location>
</feature>
<evidence type="ECO:0000256" key="1">
    <source>
        <dbReference type="ARBA" id="ARBA00001947"/>
    </source>
</evidence>
<dbReference type="RefSeq" id="XP_016978247.1">
    <property type="nucleotide sequence ID" value="XM_017122758.1"/>
</dbReference>
<dbReference type="InterPro" id="IPR053973">
    <property type="entry name" value="ERMP1-like_C"/>
</dbReference>
<protein>
    <recommendedName>
        <fullName evidence="14">FXNA-like protease</fullName>
    </recommendedName>
</protein>
<accession>A0A6P4EJ56</accession>
<evidence type="ECO:0000259" key="17">
    <source>
        <dbReference type="Pfam" id="PF22248"/>
    </source>
</evidence>
<dbReference type="AlphaFoldDB" id="A0A6P4EJ56"/>
<feature type="transmembrane region" description="Helical" evidence="15">
    <location>
        <begin position="487"/>
        <end position="506"/>
    </location>
</feature>
<keyword evidence="11" id="KW-0482">Metalloprotease</keyword>
<dbReference type="InterPro" id="IPR048024">
    <property type="entry name" value="Fxna-like_M28_dom"/>
</dbReference>
<feature type="transmembrane region" description="Helical" evidence="15">
    <location>
        <begin position="584"/>
        <end position="602"/>
    </location>
</feature>
<evidence type="ECO:0000256" key="12">
    <source>
        <dbReference type="ARBA" id="ARBA00023136"/>
    </source>
</evidence>
<dbReference type="GO" id="GO:0005789">
    <property type="term" value="C:endoplasmic reticulum membrane"/>
    <property type="evidence" value="ECO:0007669"/>
    <property type="project" value="UniProtKB-SubCell"/>
</dbReference>
<organism evidence="18">
    <name type="scientific">Drosophila rhopaloa</name>
    <name type="common">Fruit fly</name>
    <dbReference type="NCBI Taxonomy" id="1041015"/>
    <lineage>
        <taxon>Eukaryota</taxon>
        <taxon>Metazoa</taxon>
        <taxon>Ecdysozoa</taxon>
        <taxon>Arthropoda</taxon>
        <taxon>Hexapoda</taxon>
        <taxon>Insecta</taxon>
        <taxon>Pterygota</taxon>
        <taxon>Neoptera</taxon>
        <taxon>Endopterygota</taxon>
        <taxon>Diptera</taxon>
        <taxon>Brachycera</taxon>
        <taxon>Muscomorpha</taxon>
        <taxon>Ephydroidea</taxon>
        <taxon>Drosophilidae</taxon>
        <taxon>Drosophila</taxon>
        <taxon>Sophophora</taxon>
    </lineage>
</organism>
<keyword evidence="4" id="KW-0645">Protease</keyword>
<keyword evidence="7" id="KW-0378">Hydrolase</keyword>
<evidence type="ECO:0000256" key="11">
    <source>
        <dbReference type="ARBA" id="ARBA00023049"/>
    </source>
</evidence>
<feature type="domain" description="Endoplasmic reticulum metallopeptidase 1-like C-terminal" evidence="17">
    <location>
        <begin position="614"/>
        <end position="821"/>
    </location>
</feature>
<evidence type="ECO:0000256" key="2">
    <source>
        <dbReference type="ARBA" id="ARBA00004477"/>
    </source>
</evidence>
<feature type="transmembrane region" description="Helical" evidence="15">
    <location>
        <begin position="460"/>
        <end position="481"/>
    </location>
</feature>
<evidence type="ECO:0000256" key="14">
    <source>
        <dbReference type="ARBA" id="ARBA00078796"/>
    </source>
</evidence>
<sequence>PWYLTSGFILFWAFLFLAVVVPLFYRLPPANTLEDVSKGIFIAERAQANLYDFDKIGVKLVGSDANENKTVQFLMGELALIKENVLEDFFEMEIDPQVVSGSYEKSGALYQYQAVQNIVIKLTPKGSTSEDYLLVNTHFDSKPTTPAAGDAGHMVVSVLEVLRVITTTREKFRNTIIFLLNGAEENSLQASHGFITQHKWAPNCKVLINLDAAGSGSREILFQTGPNNPWLVEYYKKHAKHPFATTMAEEIFQTGIIPSDTDYRIFVAYGNLVGLDLGQCVNGYVYHTKYDRYDIIPRASIQNTGDNLLGLVRALANAPELADTSMTGKTVFFDVLGLFFVSYSESNGIILNYAVAGVAFLLIYVSLWRMAFKSNVTFKKILISFLLILIVQIIALVLGLALPLSIAYMFDKYGLSMTYFSTPALSLGLYVCPSLFGLALPSFVYLRIQNNDKISYAQTLQMTLHGHAIILSVITVGLTYYGLRTTYIITWTLVFYAIPLTLNLLTSLHDRGFSWIGFLKIIQVVPFLYNSYLFYTFVVILTPMMGRFGQNTNPDLIISVLVAFGTVLSMGFLILLVNLSPRSGFVLVSLIVLSAATIYIASSTQIGFPYRAKTNVERVYYTHVRRIFYEYGGTVIKDDSGYQFNFQDRRGSAPLRDANVNLTGLVSMESDCAKYKLCGMWLPRKTPVETVPEKPIELLNRTVLSDGKTLRIELKISFADHSSLLIQPNEDVTINKWSFLESFLSTTPPYYVIFSSGVDNSPVIFTLELQKPGNDFSVSVVQIGVTRQFMNSKGDLSSQEFAKTFPDFAVLIEWPADYHRYKF</sequence>
<dbReference type="PANTHER" id="PTHR12147:SF22">
    <property type="entry name" value="ENDOPLASMIC RETICULUM METALLOPEPTIDASE 1"/>
    <property type="match status" value="1"/>
</dbReference>
<evidence type="ECO:0000256" key="8">
    <source>
        <dbReference type="ARBA" id="ARBA00022824"/>
    </source>
</evidence>
<dbReference type="InterPro" id="IPR045175">
    <property type="entry name" value="M28_fam"/>
</dbReference>
<evidence type="ECO:0000256" key="15">
    <source>
        <dbReference type="SAM" id="Phobius"/>
    </source>
</evidence>
<name>A0A6P4EJ56_DRORH</name>
<keyword evidence="5 15" id="KW-0812">Transmembrane</keyword>
<comment type="cofactor">
    <cofactor evidence="1">
        <name>Zn(2+)</name>
        <dbReference type="ChEBI" id="CHEBI:29105"/>
    </cofactor>
</comment>
<dbReference type="CDD" id="cd03875">
    <property type="entry name" value="M28_Fxna_like"/>
    <property type="match status" value="1"/>
</dbReference>
<comment type="similarity">
    <text evidence="3">Belongs to the peptidase M28 family.</text>
</comment>
<dbReference type="InterPro" id="IPR007484">
    <property type="entry name" value="Peptidase_M28"/>
</dbReference>
<evidence type="ECO:0000256" key="3">
    <source>
        <dbReference type="ARBA" id="ARBA00010918"/>
    </source>
</evidence>
<feature type="transmembrane region" description="Helical" evidence="15">
    <location>
        <begin position="381"/>
        <end position="407"/>
    </location>
</feature>
<evidence type="ECO:0000256" key="13">
    <source>
        <dbReference type="ARBA" id="ARBA00023180"/>
    </source>
</evidence>
<evidence type="ECO:0000256" key="6">
    <source>
        <dbReference type="ARBA" id="ARBA00022723"/>
    </source>
</evidence>
<feature type="transmembrane region" description="Helical" evidence="15">
    <location>
        <begin position="6"/>
        <end position="25"/>
    </location>
</feature>
<dbReference type="SUPFAM" id="SSF53187">
    <property type="entry name" value="Zn-dependent exopeptidases"/>
    <property type="match status" value="1"/>
</dbReference>
<keyword evidence="13" id="KW-0325">Glycoprotein</keyword>